<name>A0A8J4E3V6_9ACTN</name>
<keyword evidence="4 7" id="KW-1133">Transmembrane helix</keyword>
<feature type="region of interest" description="Disordered" evidence="6">
    <location>
        <begin position="589"/>
        <end position="613"/>
    </location>
</feature>
<organism evidence="9 10">
    <name type="scientific">Virgisporangium aurantiacum</name>
    <dbReference type="NCBI Taxonomy" id="175570"/>
    <lineage>
        <taxon>Bacteria</taxon>
        <taxon>Bacillati</taxon>
        <taxon>Actinomycetota</taxon>
        <taxon>Actinomycetes</taxon>
        <taxon>Micromonosporales</taxon>
        <taxon>Micromonosporaceae</taxon>
        <taxon>Virgisporangium</taxon>
    </lineage>
</organism>
<dbReference type="EMBL" id="BOPG01000064">
    <property type="protein sequence ID" value="GIJ61300.1"/>
    <property type="molecule type" value="Genomic_DNA"/>
</dbReference>
<feature type="transmembrane region" description="Helical" evidence="7">
    <location>
        <begin position="21"/>
        <end position="40"/>
    </location>
</feature>
<dbReference type="RefSeq" id="WP_204006131.1">
    <property type="nucleotide sequence ID" value="NZ_BOPG01000064.1"/>
</dbReference>
<evidence type="ECO:0000259" key="8">
    <source>
        <dbReference type="Pfam" id="PF12696"/>
    </source>
</evidence>
<evidence type="ECO:0000256" key="4">
    <source>
        <dbReference type="ARBA" id="ARBA00022989"/>
    </source>
</evidence>
<accession>A0A8J4E3V6</accession>
<evidence type="ECO:0000256" key="6">
    <source>
        <dbReference type="SAM" id="MobiDB-lite"/>
    </source>
</evidence>
<feature type="transmembrane region" description="Helical" evidence="7">
    <location>
        <begin position="90"/>
        <end position="114"/>
    </location>
</feature>
<keyword evidence="10" id="KW-1185">Reference proteome</keyword>
<evidence type="ECO:0000256" key="7">
    <source>
        <dbReference type="SAM" id="Phobius"/>
    </source>
</evidence>
<dbReference type="CDD" id="cd01127">
    <property type="entry name" value="TrwB_TraG_TraD_VirD4"/>
    <property type="match status" value="1"/>
</dbReference>
<comment type="subcellular location">
    <subcellularLocation>
        <location evidence="1">Cell membrane</location>
        <topology evidence="1">Multi-pass membrane protein</topology>
    </subcellularLocation>
</comment>
<dbReference type="Pfam" id="PF12696">
    <property type="entry name" value="TraG-D_C"/>
    <property type="match status" value="1"/>
</dbReference>
<dbReference type="AlphaFoldDB" id="A0A8J4E3V6"/>
<dbReference type="InterPro" id="IPR027417">
    <property type="entry name" value="P-loop_NTPase"/>
</dbReference>
<evidence type="ECO:0000256" key="5">
    <source>
        <dbReference type="ARBA" id="ARBA00023136"/>
    </source>
</evidence>
<gene>
    <name evidence="9" type="ORF">Vau01_088160</name>
</gene>
<dbReference type="SUPFAM" id="SSF52540">
    <property type="entry name" value="P-loop containing nucleoside triphosphate hydrolases"/>
    <property type="match status" value="1"/>
</dbReference>
<dbReference type="InterPro" id="IPR051539">
    <property type="entry name" value="T4SS-coupling_protein"/>
</dbReference>
<evidence type="ECO:0000256" key="1">
    <source>
        <dbReference type="ARBA" id="ARBA00004651"/>
    </source>
</evidence>
<evidence type="ECO:0000313" key="9">
    <source>
        <dbReference type="EMBL" id="GIJ61300.1"/>
    </source>
</evidence>
<protein>
    <recommendedName>
        <fullName evidence="8">TraD/TraG TraM recognition site domain-containing protein</fullName>
    </recommendedName>
</protein>
<evidence type="ECO:0000256" key="3">
    <source>
        <dbReference type="ARBA" id="ARBA00022692"/>
    </source>
</evidence>
<reference evidence="9" key="1">
    <citation type="submission" date="2021-01" db="EMBL/GenBank/DDBJ databases">
        <title>Whole genome shotgun sequence of Virgisporangium aurantiacum NBRC 16421.</title>
        <authorList>
            <person name="Komaki H."/>
            <person name="Tamura T."/>
        </authorList>
    </citation>
    <scope>NUCLEOTIDE SEQUENCE</scope>
    <source>
        <strain evidence="9">NBRC 16421</strain>
    </source>
</reference>
<feature type="domain" description="TraD/TraG TraM recognition site" evidence="8">
    <location>
        <begin position="443"/>
        <end position="526"/>
    </location>
</feature>
<keyword evidence="2" id="KW-1003">Cell membrane</keyword>
<comment type="caution">
    <text evidence="9">The sequence shown here is derived from an EMBL/GenBank/DDBJ whole genome shotgun (WGS) entry which is preliminary data.</text>
</comment>
<dbReference type="Proteomes" id="UP000612585">
    <property type="component" value="Unassembled WGS sequence"/>
</dbReference>
<proteinExistence type="predicted"/>
<dbReference type="Gene3D" id="3.40.50.300">
    <property type="entry name" value="P-loop containing nucleotide triphosphate hydrolases"/>
    <property type="match status" value="1"/>
</dbReference>
<dbReference type="InterPro" id="IPR032689">
    <property type="entry name" value="TraG-D_C"/>
</dbReference>
<evidence type="ECO:0000313" key="10">
    <source>
        <dbReference type="Proteomes" id="UP000612585"/>
    </source>
</evidence>
<dbReference type="GO" id="GO:0005886">
    <property type="term" value="C:plasma membrane"/>
    <property type="evidence" value="ECO:0007669"/>
    <property type="project" value="UniProtKB-SubCell"/>
</dbReference>
<dbReference type="PANTHER" id="PTHR37937:SF1">
    <property type="entry name" value="CONJUGATIVE TRANSFER: DNA TRANSPORT"/>
    <property type="match status" value="1"/>
</dbReference>
<keyword evidence="3 7" id="KW-0812">Transmembrane</keyword>
<keyword evidence="5 7" id="KW-0472">Membrane</keyword>
<dbReference type="PANTHER" id="PTHR37937">
    <property type="entry name" value="CONJUGATIVE TRANSFER: DNA TRANSPORT"/>
    <property type="match status" value="1"/>
</dbReference>
<evidence type="ECO:0000256" key="2">
    <source>
        <dbReference type="ARBA" id="ARBA00022475"/>
    </source>
</evidence>
<sequence>MKRNVSETGDIDDAIANGVSSLVFVLPVLYVVSLMIWLAGQASAILTGNPWPDVPAGRAPALLLRLAMDPGHVHGAWPEAVRADLGPGRLIVVLSVLFNLPVVALVVFLVRFAIDFRRRRVWRRFRLGFASRSEIVQLLGTRALLARARYLRPSLARVGGVKPTDVGYYLGRDSRSGEKLWASVEDGMVVIGAPRQGKDAHFVTANVIDAPGPLIVTSSRTDIFTATYEARRAVGRVYVFDPQNWTRWPETLRFSPVLGCDDANDAKKRADYLMGTTGLTVDGENARPVLEAKTTLRHLLHAAALADRTIRDVARWAGDPGDREPIDILLRYEAVGAAAPGAAAALERTATGETGYRDKVYYFISRAMSMFVAPAIMDACAATAAEAFTMSEFVKGRNTLYLLDREGEGSHLGALVALILGDLVGRARTMAIRSPDGRLDPPLTLELNDAVSVAALPGIPAMMVDLSAFAIAVHVHLQDLSAARQAWGAGAEALWSNATVRVVLGGGGRSDDLNELSRLIGKTDDRKGAVVRDVMSPEEIRTMKFGRAVILARSARAVEVELTPWWKRPDGKEIERARKRTEDQIQRNIELARAESQTRMRRAEHPSGYGPDK</sequence>